<comment type="caution">
    <text evidence="1">The sequence shown here is derived from an EMBL/GenBank/DDBJ whole genome shotgun (WGS) entry which is preliminary data.</text>
</comment>
<dbReference type="AlphaFoldDB" id="A0A397IXT6"/>
<name>A0A397IXT6_9GLOM</name>
<organism evidence="1 2">
    <name type="scientific">Diversispora epigaea</name>
    <dbReference type="NCBI Taxonomy" id="1348612"/>
    <lineage>
        <taxon>Eukaryota</taxon>
        <taxon>Fungi</taxon>
        <taxon>Fungi incertae sedis</taxon>
        <taxon>Mucoromycota</taxon>
        <taxon>Glomeromycotina</taxon>
        <taxon>Glomeromycetes</taxon>
        <taxon>Diversisporales</taxon>
        <taxon>Diversisporaceae</taxon>
        <taxon>Diversispora</taxon>
    </lineage>
</organism>
<protein>
    <submittedName>
        <fullName evidence="1">Uncharacterized protein</fullName>
    </submittedName>
</protein>
<gene>
    <name evidence="1" type="ORF">Glove_177g109</name>
</gene>
<proteinExistence type="predicted"/>
<evidence type="ECO:0000313" key="2">
    <source>
        <dbReference type="Proteomes" id="UP000266861"/>
    </source>
</evidence>
<accession>A0A397IXT6</accession>
<reference evidence="1 2" key="1">
    <citation type="submission" date="2018-08" db="EMBL/GenBank/DDBJ databases">
        <title>Genome and evolution of the arbuscular mycorrhizal fungus Diversispora epigaea (formerly Glomus versiforme) and its bacterial endosymbionts.</title>
        <authorList>
            <person name="Sun X."/>
            <person name="Fei Z."/>
            <person name="Harrison M."/>
        </authorList>
    </citation>
    <scope>NUCLEOTIDE SEQUENCE [LARGE SCALE GENOMIC DNA]</scope>
    <source>
        <strain evidence="1 2">IT104</strain>
    </source>
</reference>
<evidence type="ECO:0000313" key="1">
    <source>
        <dbReference type="EMBL" id="RHZ77470.1"/>
    </source>
</evidence>
<sequence length="97" mass="10853">MKKQGVSGILAEVLLKTKKLFNLTISLLLSATLFKKSTFPFQKGGLPLEISQEIIPRLKISEILFLQIDPTLLLLGQESEIIFVNPKTLNLMHPLPL</sequence>
<dbReference type="EMBL" id="PQFF01000167">
    <property type="protein sequence ID" value="RHZ77470.1"/>
    <property type="molecule type" value="Genomic_DNA"/>
</dbReference>
<keyword evidence="2" id="KW-1185">Reference proteome</keyword>
<dbReference type="Proteomes" id="UP000266861">
    <property type="component" value="Unassembled WGS sequence"/>
</dbReference>